<feature type="binding site" evidence="9">
    <location>
        <begin position="74"/>
        <end position="75"/>
    </location>
    <ligand>
        <name>substrate</name>
    </ligand>
</feature>
<comment type="catalytic activity">
    <reaction evidence="8 9">
        <text>(2S,6S)-2,6-diaminopimelate = meso-2,6-diaminopimelate</text>
        <dbReference type="Rhea" id="RHEA:15393"/>
        <dbReference type="ChEBI" id="CHEBI:57609"/>
        <dbReference type="ChEBI" id="CHEBI:57791"/>
        <dbReference type="EC" id="5.1.1.7"/>
    </reaction>
</comment>
<comment type="function">
    <text evidence="9">Catalyzes the stereoinversion of LL-2,6-diaminopimelate (L,L-DAP) to meso-diaminopimelate (meso-DAP), a precursor of L-lysine and an essential component of the bacterial peptidoglycan.</text>
</comment>
<accession>A0A9D1WEZ6</accession>
<dbReference type="Gene3D" id="3.10.310.10">
    <property type="entry name" value="Diaminopimelate Epimerase, Chain A, domain 1"/>
    <property type="match status" value="2"/>
</dbReference>
<dbReference type="EMBL" id="DXEV01000205">
    <property type="protein sequence ID" value="HIX57843.1"/>
    <property type="molecule type" value="Genomic_DNA"/>
</dbReference>
<evidence type="ECO:0000256" key="3">
    <source>
        <dbReference type="ARBA" id="ARBA00013080"/>
    </source>
</evidence>
<dbReference type="InterPro" id="IPR018510">
    <property type="entry name" value="DAP_epimerase_AS"/>
</dbReference>
<feature type="binding site" evidence="9">
    <location>
        <position position="174"/>
    </location>
    <ligand>
        <name>substrate</name>
    </ligand>
</feature>
<dbReference type="PROSITE" id="PS01326">
    <property type="entry name" value="DAP_EPIMERASE"/>
    <property type="match status" value="1"/>
</dbReference>
<reference evidence="11" key="1">
    <citation type="journal article" date="2021" name="PeerJ">
        <title>Extensive microbial diversity within the chicken gut microbiome revealed by metagenomics and culture.</title>
        <authorList>
            <person name="Gilroy R."/>
            <person name="Ravi A."/>
            <person name="Getino M."/>
            <person name="Pursley I."/>
            <person name="Horton D.L."/>
            <person name="Alikhan N.F."/>
            <person name="Baker D."/>
            <person name="Gharbi K."/>
            <person name="Hall N."/>
            <person name="Watson M."/>
            <person name="Adriaenssens E.M."/>
            <person name="Foster-Nyarko E."/>
            <person name="Jarju S."/>
            <person name="Secka A."/>
            <person name="Antonio M."/>
            <person name="Oren A."/>
            <person name="Chaudhuri R.R."/>
            <person name="La Ragione R."/>
            <person name="Hildebrand F."/>
            <person name="Pallen M.J."/>
        </authorList>
    </citation>
    <scope>NUCLEOTIDE SEQUENCE</scope>
    <source>
        <strain evidence="11">USASDec5-558</strain>
    </source>
</reference>
<evidence type="ECO:0000256" key="8">
    <source>
        <dbReference type="ARBA" id="ARBA00051712"/>
    </source>
</evidence>
<dbReference type="AlphaFoldDB" id="A0A9D1WEZ6"/>
<comment type="similarity">
    <text evidence="2 9">Belongs to the diaminopimelate epimerase family.</text>
</comment>
<dbReference type="InterPro" id="IPR001653">
    <property type="entry name" value="DAP_epimerase_DapF"/>
</dbReference>
<evidence type="ECO:0000256" key="6">
    <source>
        <dbReference type="ARBA" id="ARBA00023154"/>
    </source>
</evidence>
<feature type="active site" evidence="10">
    <location>
        <position position="73"/>
    </location>
</feature>
<dbReference type="PANTHER" id="PTHR31689">
    <property type="entry name" value="DIAMINOPIMELATE EPIMERASE, CHLOROPLASTIC"/>
    <property type="match status" value="1"/>
</dbReference>
<dbReference type="GO" id="GO:0009089">
    <property type="term" value="P:lysine biosynthetic process via diaminopimelate"/>
    <property type="evidence" value="ECO:0007669"/>
    <property type="project" value="UniProtKB-UniRule"/>
</dbReference>
<dbReference type="FunFam" id="3.10.310.10:FF:000001">
    <property type="entry name" value="Diaminopimelate epimerase"/>
    <property type="match status" value="1"/>
</dbReference>
<proteinExistence type="inferred from homology"/>
<feature type="binding site" evidence="9">
    <location>
        <position position="11"/>
    </location>
    <ligand>
        <name>substrate</name>
    </ligand>
</feature>
<evidence type="ECO:0000256" key="10">
    <source>
        <dbReference type="PROSITE-ProRule" id="PRU10125"/>
    </source>
</evidence>
<dbReference type="NCBIfam" id="TIGR00652">
    <property type="entry name" value="DapF"/>
    <property type="match status" value="1"/>
</dbReference>
<dbReference type="GO" id="GO:0008837">
    <property type="term" value="F:diaminopimelate epimerase activity"/>
    <property type="evidence" value="ECO:0007669"/>
    <property type="project" value="UniProtKB-UniRule"/>
</dbReference>
<feature type="site" description="Could be important to modulate the pK values of the two catalytic cysteine residues" evidence="9">
    <location>
        <position position="225"/>
    </location>
</feature>
<evidence type="ECO:0000256" key="5">
    <source>
        <dbReference type="ARBA" id="ARBA00022605"/>
    </source>
</evidence>
<dbReference type="EC" id="5.1.1.7" evidence="3 9"/>
<keyword evidence="4 9" id="KW-0963">Cytoplasm</keyword>
<dbReference type="HAMAP" id="MF_00197">
    <property type="entry name" value="DAP_epimerase"/>
    <property type="match status" value="1"/>
</dbReference>
<evidence type="ECO:0000256" key="7">
    <source>
        <dbReference type="ARBA" id="ARBA00023235"/>
    </source>
</evidence>
<sequence>MKFTKMHGLGNDFMVIDGVRQHIELTPELTARLGDRNFGVGFDQLLLVEKPKDDQHDFHYRIFNRDGSEVQMCGNGARCFARFVHEKGLCDKNEIHVTTVSGELVLTIEDDGEVVVNMGVPCFTPSKIPCTFAQEAPSYELPLACQLHEHDPEALQQWVAIHPTLTIGAVSMGNPHMTTVVDDVAHFPVELLGPLLEKHSYFPEKVNVGFMQVLSRQEAKLRVFERGCGETLACGTGACGAAVIGMTQGRLDSKVKIHLPGGTLSISWEGAGKPVMMKGPATTVFEGTIEI</sequence>
<comment type="subunit">
    <text evidence="9">Homodimer.</text>
</comment>
<dbReference type="GO" id="GO:0005829">
    <property type="term" value="C:cytosol"/>
    <property type="evidence" value="ECO:0007669"/>
    <property type="project" value="TreeGrafter"/>
</dbReference>
<feature type="site" description="Could be important to modulate the pK values of the two catalytic cysteine residues" evidence="9">
    <location>
        <position position="176"/>
    </location>
</feature>
<protein>
    <recommendedName>
        <fullName evidence="3 9">Diaminopimelate epimerase</fullName>
        <shortName evidence="9">DAP epimerase</shortName>
        <ecNumber evidence="3 9">5.1.1.7</ecNumber>
    </recommendedName>
    <alternativeName>
        <fullName evidence="9">PLP-independent amino acid racemase</fullName>
    </alternativeName>
</protein>
<gene>
    <name evidence="9 11" type="primary">dapF</name>
    <name evidence="11" type="ORF">H9850_10300</name>
</gene>
<evidence type="ECO:0000256" key="9">
    <source>
        <dbReference type="HAMAP-Rule" id="MF_00197"/>
    </source>
</evidence>
<feature type="site" description="Important for dimerization" evidence="9">
    <location>
        <position position="285"/>
    </location>
</feature>
<evidence type="ECO:0000313" key="11">
    <source>
        <dbReference type="EMBL" id="HIX57843.1"/>
    </source>
</evidence>
<feature type="binding site" evidence="9">
    <location>
        <begin position="225"/>
        <end position="226"/>
    </location>
    <ligand>
        <name>substrate</name>
    </ligand>
</feature>
<feature type="binding site" evidence="9">
    <location>
        <begin position="235"/>
        <end position="236"/>
    </location>
    <ligand>
        <name>substrate</name>
    </ligand>
</feature>
<organism evidence="11 12">
    <name type="scientific">Candidatus Anaerobiospirillum pullistercoris</name>
    <dbReference type="NCBI Taxonomy" id="2838452"/>
    <lineage>
        <taxon>Bacteria</taxon>
        <taxon>Pseudomonadati</taxon>
        <taxon>Pseudomonadota</taxon>
        <taxon>Gammaproteobacteria</taxon>
        <taxon>Aeromonadales</taxon>
        <taxon>Succinivibrionaceae</taxon>
        <taxon>Anaerobiospirillum</taxon>
    </lineage>
</organism>
<dbReference type="Proteomes" id="UP000886829">
    <property type="component" value="Unassembled WGS sequence"/>
</dbReference>
<dbReference type="PANTHER" id="PTHR31689:SF0">
    <property type="entry name" value="DIAMINOPIMELATE EPIMERASE"/>
    <property type="match status" value="1"/>
</dbReference>
<evidence type="ECO:0000256" key="1">
    <source>
        <dbReference type="ARBA" id="ARBA00005196"/>
    </source>
</evidence>
<feature type="binding site" evidence="9">
    <location>
        <position position="64"/>
    </location>
    <ligand>
        <name>substrate</name>
    </ligand>
</feature>
<keyword evidence="7 9" id="KW-0413">Isomerase</keyword>
<name>A0A9D1WEZ6_9GAMM</name>
<keyword evidence="5 9" id="KW-0028">Amino-acid biosynthesis</keyword>
<feature type="active site" description="Proton donor" evidence="9">
    <location>
        <position position="73"/>
    </location>
</feature>
<comment type="subcellular location">
    <subcellularLocation>
        <location evidence="9">Cytoplasm</location>
    </subcellularLocation>
</comment>
<feature type="binding site" evidence="9">
    <location>
        <position position="44"/>
    </location>
    <ligand>
        <name>substrate</name>
    </ligand>
</feature>
<reference evidence="11" key="2">
    <citation type="submission" date="2021-04" db="EMBL/GenBank/DDBJ databases">
        <authorList>
            <person name="Gilroy R."/>
        </authorList>
    </citation>
    <scope>NUCLEOTIDE SEQUENCE</scope>
    <source>
        <strain evidence="11">USASDec5-558</strain>
    </source>
</reference>
<feature type="active site" description="Proton acceptor" evidence="9">
    <location>
        <position position="234"/>
    </location>
</feature>
<keyword evidence="6 9" id="KW-0457">Lysine biosynthesis</keyword>
<dbReference type="Pfam" id="PF01678">
    <property type="entry name" value="DAP_epimerase"/>
    <property type="match status" value="2"/>
</dbReference>
<feature type="binding site" evidence="9">
    <location>
        <position position="207"/>
    </location>
    <ligand>
        <name>substrate</name>
    </ligand>
</feature>
<comment type="pathway">
    <text evidence="1 9">Amino-acid biosynthesis; L-lysine biosynthesis via DAP pathway; DL-2,6-diaminopimelate from LL-2,6-diaminopimelate: step 1/1.</text>
</comment>
<comment type="caution">
    <text evidence="11">The sequence shown here is derived from an EMBL/GenBank/DDBJ whole genome shotgun (WGS) entry which is preliminary data.</text>
</comment>
<evidence type="ECO:0000313" key="12">
    <source>
        <dbReference type="Proteomes" id="UP000886829"/>
    </source>
</evidence>
<dbReference type="SUPFAM" id="SSF54506">
    <property type="entry name" value="Diaminopimelate epimerase-like"/>
    <property type="match status" value="1"/>
</dbReference>
<evidence type="ECO:0000256" key="2">
    <source>
        <dbReference type="ARBA" id="ARBA00010219"/>
    </source>
</evidence>
<evidence type="ECO:0000256" key="4">
    <source>
        <dbReference type="ARBA" id="ARBA00022490"/>
    </source>
</evidence>